<reference evidence="3" key="1">
    <citation type="journal article" date="2019" name="Int. J. Syst. Evol. Microbiol.">
        <title>The Global Catalogue of Microorganisms (GCM) 10K type strain sequencing project: providing services to taxonomists for standard genome sequencing and annotation.</title>
        <authorList>
            <consortium name="The Broad Institute Genomics Platform"/>
            <consortium name="The Broad Institute Genome Sequencing Center for Infectious Disease"/>
            <person name="Wu L."/>
            <person name="Ma J."/>
        </authorList>
    </citation>
    <scope>NUCLEOTIDE SEQUENCE [LARGE SCALE GENOMIC DNA]</scope>
    <source>
        <strain evidence="3">XZYJ18</strain>
    </source>
</reference>
<dbReference type="PANTHER" id="PTHR34504">
    <property type="entry name" value="ANTITOXIN HICB"/>
    <property type="match status" value="1"/>
</dbReference>
<sequence>MTGYVVVVERDESGGYSTWSPDLPGCVAAATDYDECLRLMTDAVQMHVEGLREDGDPVPPPTALAALVVPAA</sequence>
<comment type="caution">
    <text evidence="2">The sequence shown here is derived from an EMBL/GenBank/DDBJ whole genome shotgun (WGS) entry which is preliminary data.</text>
</comment>
<dbReference type="InterPro" id="IPR031807">
    <property type="entry name" value="HicB-like"/>
</dbReference>
<keyword evidence="3" id="KW-1185">Reference proteome</keyword>
<evidence type="ECO:0000313" key="3">
    <source>
        <dbReference type="Proteomes" id="UP001596175"/>
    </source>
</evidence>
<name>A0ABV9ZM76_9PSEU</name>
<gene>
    <name evidence="2" type="ORF">ACFPK1_30455</name>
</gene>
<evidence type="ECO:0000313" key="2">
    <source>
        <dbReference type="EMBL" id="MFC5142583.1"/>
    </source>
</evidence>
<dbReference type="RefSeq" id="WP_378024699.1">
    <property type="nucleotide sequence ID" value="NZ_JBHSKG010000025.1"/>
</dbReference>
<feature type="domain" description="HicB-like antitoxin of toxin-antitoxin system" evidence="1">
    <location>
        <begin position="4"/>
        <end position="67"/>
    </location>
</feature>
<dbReference type="Gene3D" id="3.30.160.250">
    <property type="match status" value="1"/>
</dbReference>
<dbReference type="SUPFAM" id="SSF143100">
    <property type="entry name" value="TTHA1013/TTHA0281-like"/>
    <property type="match status" value="1"/>
</dbReference>
<dbReference type="Proteomes" id="UP001596175">
    <property type="component" value="Unassembled WGS sequence"/>
</dbReference>
<evidence type="ECO:0000259" key="1">
    <source>
        <dbReference type="Pfam" id="PF15919"/>
    </source>
</evidence>
<dbReference type="InterPro" id="IPR051404">
    <property type="entry name" value="TA_system_antitoxin"/>
</dbReference>
<dbReference type="Pfam" id="PF15919">
    <property type="entry name" value="HicB_lk_antitox"/>
    <property type="match status" value="1"/>
</dbReference>
<protein>
    <submittedName>
        <fullName evidence="2">Type II toxin-antitoxin system HicB family antitoxin</fullName>
    </submittedName>
</protein>
<proteinExistence type="predicted"/>
<organism evidence="2 3">
    <name type="scientific">Actinomycetospora rhizophila</name>
    <dbReference type="NCBI Taxonomy" id="1416876"/>
    <lineage>
        <taxon>Bacteria</taxon>
        <taxon>Bacillati</taxon>
        <taxon>Actinomycetota</taxon>
        <taxon>Actinomycetes</taxon>
        <taxon>Pseudonocardiales</taxon>
        <taxon>Pseudonocardiaceae</taxon>
        <taxon>Actinomycetospora</taxon>
    </lineage>
</organism>
<dbReference type="EMBL" id="JBHSKG010000025">
    <property type="protein sequence ID" value="MFC5142583.1"/>
    <property type="molecule type" value="Genomic_DNA"/>
</dbReference>
<dbReference type="PANTHER" id="PTHR34504:SF2">
    <property type="entry name" value="UPF0150 PROTEIN SSL0259"/>
    <property type="match status" value="1"/>
</dbReference>
<accession>A0ABV9ZM76</accession>
<dbReference type="InterPro" id="IPR035069">
    <property type="entry name" value="TTHA1013/TTHA0281-like"/>
</dbReference>